<organism evidence="1 2">
    <name type="scientific">Bacillus cereus</name>
    <dbReference type="NCBI Taxonomy" id="1396"/>
    <lineage>
        <taxon>Bacteria</taxon>
        <taxon>Bacillati</taxon>
        <taxon>Bacillota</taxon>
        <taxon>Bacilli</taxon>
        <taxon>Bacillales</taxon>
        <taxon>Bacillaceae</taxon>
        <taxon>Bacillus</taxon>
        <taxon>Bacillus cereus group</taxon>
    </lineage>
</organism>
<feature type="non-terminal residue" evidence="1">
    <location>
        <position position="1"/>
    </location>
</feature>
<protein>
    <submittedName>
        <fullName evidence="1">Uncharacterized protein</fullName>
    </submittedName>
</protein>
<gene>
    <name evidence="1" type="ORF">CN980_33140</name>
</gene>
<accession>A0A9X7GLH3</accession>
<proteinExistence type="predicted"/>
<name>A0A9X7GLH3_BACCE</name>
<reference evidence="1 2" key="1">
    <citation type="submission" date="2017-09" db="EMBL/GenBank/DDBJ databases">
        <title>Large-scale bioinformatics analysis of Bacillus genomes uncovers conserved roles of natural products in bacterial physiology.</title>
        <authorList>
            <consortium name="Agbiome Team Llc"/>
            <person name="Bleich R.M."/>
            <person name="Grubbs K.J."/>
            <person name="Santa Maria K.C."/>
            <person name="Allen S.E."/>
            <person name="Farag S."/>
            <person name="Shank E.A."/>
            <person name="Bowers A."/>
        </authorList>
    </citation>
    <scope>NUCLEOTIDE SEQUENCE [LARGE SCALE GENOMIC DNA]</scope>
    <source>
        <strain evidence="1 2">AFS049141</strain>
    </source>
</reference>
<evidence type="ECO:0000313" key="2">
    <source>
        <dbReference type="Proteomes" id="UP000223834"/>
    </source>
</evidence>
<comment type="caution">
    <text evidence="1">The sequence shown here is derived from an EMBL/GenBank/DDBJ whole genome shotgun (WGS) entry which is preliminary data.</text>
</comment>
<dbReference type="Proteomes" id="UP000223834">
    <property type="component" value="Unassembled WGS sequence"/>
</dbReference>
<dbReference type="AlphaFoldDB" id="A0A9X7GLH3"/>
<dbReference type="RefSeq" id="WP_180233668.1">
    <property type="nucleotide sequence ID" value="NZ_NUIQ01000519.1"/>
</dbReference>
<evidence type="ECO:0000313" key="1">
    <source>
        <dbReference type="EMBL" id="PGO51170.1"/>
    </source>
</evidence>
<dbReference type="EMBL" id="NUIQ01000519">
    <property type="protein sequence ID" value="PGO51170.1"/>
    <property type="molecule type" value="Genomic_DNA"/>
</dbReference>
<sequence>DNPLSSILKNIVEVYASIQNGLNFGTECMARPGTRASEPQNQKILSMYKNQGFMIKFRKRGECFEN</sequence>